<name>A0ABQ9F415_TEGGR</name>
<feature type="domain" description="BZIP" evidence="3">
    <location>
        <begin position="140"/>
        <end position="194"/>
    </location>
</feature>
<protein>
    <recommendedName>
        <fullName evidence="3">BZIP domain-containing protein</fullName>
    </recommendedName>
</protein>
<dbReference type="EMBL" id="JARBDR010000440">
    <property type="protein sequence ID" value="KAJ8312127.1"/>
    <property type="molecule type" value="Genomic_DNA"/>
</dbReference>
<dbReference type="SMART" id="SM00338">
    <property type="entry name" value="BRLZ"/>
    <property type="match status" value="1"/>
</dbReference>
<dbReference type="Proteomes" id="UP001217089">
    <property type="component" value="Unassembled WGS sequence"/>
</dbReference>
<evidence type="ECO:0000313" key="5">
    <source>
        <dbReference type="Proteomes" id="UP001217089"/>
    </source>
</evidence>
<dbReference type="Gene3D" id="1.20.5.170">
    <property type="match status" value="1"/>
</dbReference>
<reference evidence="4 5" key="1">
    <citation type="submission" date="2022-12" db="EMBL/GenBank/DDBJ databases">
        <title>Chromosome-level genome of Tegillarca granosa.</title>
        <authorList>
            <person name="Kim J."/>
        </authorList>
    </citation>
    <scope>NUCLEOTIDE SEQUENCE [LARGE SCALE GENOMIC DNA]</scope>
    <source>
        <strain evidence="4">Teg-2019</strain>
        <tissue evidence="4">Adductor muscle</tissue>
    </source>
</reference>
<accession>A0ABQ9F415</accession>
<dbReference type="SUPFAM" id="SSF57959">
    <property type="entry name" value="Leucine zipper domain"/>
    <property type="match status" value="1"/>
</dbReference>
<evidence type="ECO:0000259" key="3">
    <source>
        <dbReference type="PROSITE" id="PS50217"/>
    </source>
</evidence>
<dbReference type="PROSITE" id="PS50217">
    <property type="entry name" value="BZIP"/>
    <property type="match status" value="1"/>
</dbReference>
<organism evidence="4 5">
    <name type="scientific">Tegillarca granosa</name>
    <name type="common">Malaysian cockle</name>
    <name type="synonym">Anadara granosa</name>
    <dbReference type="NCBI Taxonomy" id="220873"/>
    <lineage>
        <taxon>Eukaryota</taxon>
        <taxon>Metazoa</taxon>
        <taxon>Spiralia</taxon>
        <taxon>Lophotrochozoa</taxon>
        <taxon>Mollusca</taxon>
        <taxon>Bivalvia</taxon>
        <taxon>Autobranchia</taxon>
        <taxon>Pteriomorphia</taxon>
        <taxon>Arcoida</taxon>
        <taxon>Arcoidea</taxon>
        <taxon>Arcidae</taxon>
        <taxon>Tegillarca</taxon>
    </lineage>
</organism>
<feature type="region of interest" description="Disordered" evidence="2">
    <location>
        <begin position="236"/>
        <end position="271"/>
    </location>
</feature>
<comment type="caution">
    <text evidence="4">The sequence shown here is derived from an EMBL/GenBank/DDBJ whole genome shotgun (WGS) entry which is preliminary data.</text>
</comment>
<evidence type="ECO:0000256" key="1">
    <source>
        <dbReference type="SAM" id="Coils"/>
    </source>
</evidence>
<evidence type="ECO:0000313" key="4">
    <source>
        <dbReference type="EMBL" id="KAJ8312127.1"/>
    </source>
</evidence>
<keyword evidence="1" id="KW-0175">Coiled coil</keyword>
<gene>
    <name evidence="4" type="ORF">KUTeg_009500</name>
</gene>
<dbReference type="InterPro" id="IPR046347">
    <property type="entry name" value="bZIP_sf"/>
</dbReference>
<dbReference type="InterPro" id="IPR004827">
    <property type="entry name" value="bZIP"/>
</dbReference>
<proteinExistence type="predicted"/>
<evidence type="ECO:0000256" key="2">
    <source>
        <dbReference type="SAM" id="MobiDB-lite"/>
    </source>
</evidence>
<sequence length="395" mass="43622">MVCAMFATSPISFLCSDDDSAHSTEQEADGGEVGLEVVEVEPAELALFDGLLDIKGFRIIDPGSQNPKSNETMTTSNTESELVKYLGGHCSNDYEEMSQNCEEENPGTMQKYLNISPTSSVECQYSRNNSSINNGRCMSKNAIAARENRQKKKMHLSNLEETVTDLKHENLQLKNKVETMSNTIENLESEVQYLKGIIANQSTISKLLGSIQKTPGIRFHTSFSLDRNETKNSNFEKNLVSELEAKTNSRKRKSVPQETDSSEGKNEHIENICTISTRSSAKRVLLKQKVEPLQQKSSNFSLSASTILKTGTHNIQPSTNSKQTISQNSLFSSDKQVQVGDIENNNSVQSQTSGSGVCLHVANGSVSLEFCSTCAANASKIRKPQSCEKRQKLRR</sequence>
<keyword evidence="5" id="KW-1185">Reference proteome</keyword>
<feature type="coiled-coil region" evidence="1">
    <location>
        <begin position="149"/>
        <end position="190"/>
    </location>
</feature>
<dbReference type="Pfam" id="PF00170">
    <property type="entry name" value="bZIP_1"/>
    <property type="match status" value="1"/>
</dbReference>